<feature type="domain" description="Glycosyl hydrolase family 13 catalytic" evidence="16">
    <location>
        <begin position="128"/>
        <end position="522"/>
    </location>
</feature>
<reference evidence="18" key="1">
    <citation type="journal article" date="2019" name="Int. J. Syst. Evol. Microbiol.">
        <title>The Global Catalogue of Microorganisms (GCM) 10K type strain sequencing project: providing services to taxonomists for standard genome sequencing and annotation.</title>
        <authorList>
            <consortium name="The Broad Institute Genomics Platform"/>
            <consortium name="The Broad Institute Genome Sequencing Center for Infectious Disease"/>
            <person name="Wu L."/>
            <person name="Ma J."/>
        </authorList>
    </citation>
    <scope>NUCLEOTIDE SEQUENCE [LARGE SCALE GENOMIC DNA]</scope>
    <source>
        <strain evidence="18">CCM 8691</strain>
    </source>
</reference>
<dbReference type="EMBL" id="JBHSBW010000007">
    <property type="protein sequence ID" value="MFC4211269.1"/>
    <property type="molecule type" value="Genomic_DNA"/>
</dbReference>
<keyword evidence="10 15" id="KW-0326">Glycosidase</keyword>
<dbReference type="Pfam" id="PF00128">
    <property type="entry name" value="Alpha-amylase"/>
    <property type="match status" value="1"/>
</dbReference>
<evidence type="ECO:0000256" key="13">
    <source>
        <dbReference type="ARBA" id="ARBA00034013"/>
    </source>
</evidence>
<dbReference type="InterPro" id="IPR006048">
    <property type="entry name" value="A-amylase/branching_C"/>
</dbReference>
<evidence type="ECO:0000256" key="5">
    <source>
        <dbReference type="ARBA" id="ARBA00015938"/>
    </source>
</evidence>
<dbReference type="SUPFAM" id="SSF81296">
    <property type="entry name" value="E set domains"/>
    <property type="match status" value="1"/>
</dbReference>
<keyword evidence="8 15" id="KW-0378">Hydrolase</keyword>
<evidence type="ECO:0000256" key="10">
    <source>
        <dbReference type="ARBA" id="ARBA00023295"/>
    </source>
</evidence>
<comment type="subcellular location">
    <subcellularLocation>
        <location evidence="2">Cytoplasm</location>
    </subcellularLocation>
</comment>
<dbReference type="Gene3D" id="2.60.40.10">
    <property type="entry name" value="Immunoglobulins"/>
    <property type="match status" value="1"/>
</dbReference>
<evidence type="ECO:0000256" key="4">
    <source>
        <dbReference type="ARBA" id="ARBA00009000"/>
    </source>
</evidence>
<dbReference type="RefSeq" id="WP_378984099.1">
    <property type="nucleotide sequence ID" value="NZ_JBHSBW010000007.1"/>
</dbReference>
<evidence type="ECO:0000256" key="3">
    <source>
        <dbReference type="ARBA" id="ARBA00005199"/>
    </source>
</evidence>
<dbReference type="EC" id="3.2.1.141" evidence="14 15"/>
<evidence type="ECO:0000256" key="14">
    <source>
        <dbReference type="NCBIfam" id="TIGR02402"/>
    </source>
</evidence>
<dbReference type="InterPro" id="IPR013783">
    <property type="entry name" value="Ig-like_fold"/>
</dbReference>
<comment type="pathway">
    <text evidence="3 15">Glycan biosynthesis; trehalose biosynthesis.</text>
</comment>
<evidence type="ECO:0000256" key="9">
    <source>
        <dbReference type="ARBA" id="ARBA00023277"/>
    </source>
</evidence>
<keyword evidence="18" id="KW-1185">Reference proteome</keyword>
<sequence length="622" mass="70895">MQLDISKRKIGLNFDEGGFAEIWLWAPLITDVSVVINDLNTSIKLEKIDNGYWYLKTDKIKTEASYCFEIITLSTDENQQSQKIKTLRADPASLYQNKENSIAFNVNSYQWTDQNWKGFELQKYIIYELHTGTFTPEGTFESIISKLNYLVDLGITAIEVMPVSQFSGGRNWGYDGVFPFAVQNTYGGPQQLQKLVNACHEKGLAVILDVVYNHLGPEGNYFSEFAPYFTEKHHTPWGSAINFDDEGCEGVRNYYIENALMWFRDFHIDALRLDAVHAIKDSSAEHILAEIKHYTNELSELTARSYYLIAESDLNDNRYINHLEDGGYGMDAQWIDEFHHALRVTAGQDKTGYYADFDGITQLAKSFNDAYVYDGQFSKHRNKNFGKPANNPGEQFVVFSQNHDQIGNRMLGERSSTLVSFEMLKVMAAAVFISPFLPLIFMGEEWAETNPFQFFISHNEKELVDAVRKGRKEEFIAFHNEGEIPDPQSELAFTASKLDWEKPEIGNHKLMLNYYKKLIALRKNNPALNTLDRKGTNAKADEANNTIILSRKHPKQEILCLLNFSNDIQNIAVKNLSNKWQLLLDSSDKNYGGSQLNNTNLAHNGTVNINPASVLIFSLTNE</sequence>
<comment type="catalytic activity">
    <reaction evidence="13 15">
        <text>hydrolysis of (1-&gt;4)-alpha-D-glucosidic linkage in 4-alpha-D-[(1-&gt;4)-alpha-D-glucanosyl]n trehalose to yield trehalose and (1-&gt;4)-alpha-D-glucan.</text>
        <dbReference type="EC" id="3.2.1.141"/>
    </reaction>
</comment>
<comment type="catalytic activity">
    <reaction evidence="1">
        <text>Transfers a segment of a (1-&gt;4)-alpha-D-glucan chain to a primary hydroxy group in a similar glucan chain.</text>
        <dbReference type="EC" id="2.4.1.18"/>
    </reaction>
</comment>
<evidence type="ECO:0000256" key="15">
    <source>
        <dbReference type="PIRNR" id="PIRNR006337"/>
    </source>
</evidence>
<keyword evidence="9" id="KW-0119">Carbohydrate metabolism</keyword>
<dbReference type="InterPro" id="IPR044901">
    <property type="entry name" value="Trehalose_TreZ_E-set_sf"/>
</dbReference>
<dbReference type="Gene3D" id="2.60.40.1180">
    <property type="entry name" value="Golgi alpha-mannosidase II"/>
    <property type="match status" value="1"/>
</dbReference>
<dbReference type="SMART" id="SM00642">
    <property type="entry name" value="Aamy"/>
    <property type="match status" value="1"/>
</dbReference>
<evidence type="ECO:0000256" key="11">
    <source>
        <dbReference type="ARBA" id="ARBA00032057"/>
    </source>
</evidence>
<name>A0ABV8P7I9_9SPHI</name>
<evidence type="ECO:0000256" key="12">
    <source>
        <dbReference type="ARBA" id="ARBA00033284"/>
    </source>
</evidence>
<dbReference type="Gene3D" id="3.20.20.80">
    <property type="entry name" value="Glycosidases"/>
    <property type="match status" value="1"/>
</dbReference>
<proteinExistence type="inferred from homology"/>
<evidence type="ECO:0000256" key="1">
    <source>
        <dbReference type="ARBA" id="ARBA00000826"/>
    </source>
</evidence>
<keyword evidence="7" id="KW-0808">Transferase</keyword>
<dbReference type="PANTHER" id="PTHR43651">
    <property type="entry name" value="1,4-ALPHA-GLUCAN-BRANCHING ENZYME"/>
    <property type="match status" value="1"/>
</dbReference>
<accession>A0ABV8P7I9</accession>
<dbReference type="InterPro" id="IPR013780">
    <property type="entry name" value="Glyco_hydro_b"/>
</dbReference>
<dbReference type="InterPro" id="IPR017853">
    <property type="entry name" value="GH"/>
</dbReference>
<evidence type="ECO:0000256" key="8">
    <source>
        <dbReference type="ARBA" id="ARBA00022801"/>
    </source>
</evidence>
<evidence type="ECO:0000313" key="18">
    <source>
        <dbReference type="Proteomes" id="UP001595789"/>
    </source>
</evidence>
<dbReference type="SUPFAM" id="SSF51445">
    <property type="entry name" value="(Trans)glycosidases"/>
    <property type="match status" value="1"/>
</dbReference>
<dbReference type="CDD" id="cd11325">
    <property type="entry name" value="AmyAc_GTHase"/>
    <property type="match status" value="1"/>
</dbReference>
<evidence type="ECO:0000256" key="7">
    <source>
        <dbReference type="ARBA" id="ARBA00022679"/>
    </source>
</evidence>
<dbReference type="Proteomes" id="UP001595789">
    <property type="component" value="Unassembled WGS sequence"/>
</dbReference>
<comment type="caution">
    <text evidence="17">The sequence shown here is derived from an EMBL/GenBank/DDBJ whole genome shotgun (WGS) entry which is preliminary data.</text>
</comment>
<dbReference type="InterPro" id="IPR012768">
    <property type="entry name" value="Trehalose_TreZ"/>
</dbReference>
<gene>
    <name evidence="17" type="primary">treZ</name>
    <name evidence="17" type="ORF">ACFOWA_08765</name>
</gene>
<dbReference type="InterPro" id="IPR006047">
    <property type="entry name" value="GH13_cat_dom"/>
</dbReference>
<evidence type="ECO:0000256" key="6">
    <source>
        <dbReference type="ARBA" id="ARBA00022490"/>
    </source>
</evidence>
<comment type="similarity">
    <text evidence="4">Belongs to the glycosyl hydrolase 13 family. GlgB subfamily.</text>
</comment>
<dbReference type="InterPro" id="IPR014756">
    <property type="entry name" value="Ig_E-set"/>
</dbReference>
<dbReference type="GO" id="GO:0033942">
    <property type="term" value="F:4-alpha-D-(1-&gt;4)-alpha-D-glucanotrehalose trehalohydrolase activity"/>
    <property type="evidence" value="ECO:0007669"/>
    <property type="project" value="UniProtKB-EC"/>
</dbReference>
<evidence type="ECO:0000256" key="2">
    <source>
        <dbReference type="ARBA" id="ARBA00004496"/>
    </source>
</evidence>
<dbReference type="Gene3D" id="1.10.10.760">
    <property type="entry name" value="E-set domains of sugar-utilizing enzymes"/>
    <property type="match status" value="1"/>
</dbReference>
<dbReference type="PANTHER" id="PTHR43651:SF11">
    <property type="entry name" value="MALTO-OLIGOSYLTREHALOSE TREHALOHYDROLASE"/>
    <property type="match status" value="1"/>
</dbReference>
<evidence type="ECO:0000313" key="17">
    <source>
        <dbReference type="EMBL" id="MFC4211269.1"/>
    </source>
</evidence>
<organism evidence="17 18">
    <name type="scientific">Pedobacter lithocola</name>
    <dbReference type="NCBI Taxonomy" id="1908239"/>
    <lineage>
        <taxon>Bacteria</taxon>
        <taxon>Pseudomonadati</taxon>
        <taxon>Bacteroidota</taxon>
        <taxon>Sphingobacteriia</taxon>
        <taxon>Sphingobacteriales</taxon>
        <taxon>Sphingobacteriaceae</taxon>
        <taxon>Pedobacter</taxon>
    </lineage>
</organism>
<dbReference type="Pfam" id="PF02806">
    <property type="entry name" value="Alpha-amylase_C"/>
    <property type="match status" value="1"/>
</dbReference>
<dbReference type="PIRSF" id="PIRSF006337">
    <property type="entry name" value="Trehalose_TreZ"/>
    <property type="match status" value="1"/>
</dbReference>
<protein>
    <recommendedName>
        <fullName evidence="5 14">Malto-oligosyltrehalose trehalohydrolase</fullName>
        <shortName evidence="15">MTHase</shortName>
        <ecNumber evidence="14 15">3.2.1.141</ecNumber>
    </recommendedName>
    <alternativeName>
        <fullName evidence="12 15">4-alpha-D-((1-&gt;4)-alpha-D-glucano)trehalose trehalohydrolase</fullName>
    </alternativeName>
    <alternativeName>
        <fullName evidence="11 15">Maltooligosyl trehalose trehalohydrolase</fullName>
    </alternativeName>
</protein>
<dbReference type="NCBIfam" id="TIGR02402">
    <property type="entry name" value="trehalose_TreZ"/>
    <property type="match status" value="1"/>
</dbReference>
<keyword evidence="6" id="KW-0963">Cytoplasm</keyword>
<evidence type="ECO:0000259" key="16">
    <source>
        <dbReference type="SMART" id="SM00642"/>
    </source>
</evidence>